<gene>
    <name evidence="1" type="ORF">RPERSI_LOCUS21097</name>
</gene>
<evidence type="ECO:0000313" key="1">
    <source>
        <dbReference type="EMBL" id="CAG8801357.1"/>
    </source>
</evidence>
<accession>A0ACA9RP16</accession>
<proteinExistence type="predicted"/>
<protein>
    <submittedName>
        <fullName evidence="1">9990_t:CDS:1</fullName>
    </submittedName>
</protein>
<feature type="non-terminal residue" evidence="1">
    <location>
        <position position="1"/>
    </location>
</feature>
<keyword evidence="2" id="KW-1185">Reference proteome</keyword>
<evidence type="ECO:0000313" key="2">
    <source>
        <dbReference type="Proteomes" id="UP000789920"/>
    </source>
</evidence>
<feature type="non-terminal residue" evidence="1">
    <location>
        <position position="48"/>
    </location>
</feature>
<comment type="caution">
    <text evidence="1">The sequence shown here is derived from an EMBL/GenBank/DDBJ whole genome shotgun (WGS) entry which is preliminary data.</text>
</comment>
<reference evidence="1" key="1">
    <citation type="submission" date="2021-06" db="EMBL/GenBank/DDBJ databases">
        <authorList>
            <person name="Kallberg Y."/>
            <person name="Tangrot J."/>
            <person name="Rosling A."/>
        </authorList>
    </citation>
    <scope>NUCLEOTIDE SEQUENCE</scope>
    <source>
        <strain evidence="1">MA461A</strain>
    </source>
</reference>
<dbReference type="EMBL" id="CAJVQC010060996">
    <property type="protein sequence ID" value="CAG8801357.1"/>
    <property type="molecule type" value="Genomic_DNA"/>
</dbReference>
<sequence length="48" mass="5824">DECKTITVDEWYGYHYTVATYFLNNHFLTVIVIGEWRKSRKKIEVRVT</sequence>
<dbReference type="Proteomes" id="UP000789920">
    <property type="component" value="Unassembled WGS sequence"/>
</dbReference>
<name>A0ACA9RP16_9GLOM</name>
<organism evidence="1 2">
    <name type="scientific">Racocetra persica</name>
    <dbReference type="NCBI Taxonomy" id="160502"/>
    <lineage>
        <taxon>Eukaryota</taxon>
        <taxon>Fungi</taxon>
        <taxon>Fungi incertae sedis</taxon>
        <taxon>Mucoromycota</taxon>
        <taxon>Glomeromycotina</taxon>
        <taxon>Glomeromycetes</taxon>
        <taxon>Diversisporales</taxon>
        <taxon>Gigasporaceae</taxon>
        <taxon>Racocetra</taxon>
    </lineage>
</organism>